<evidence type="ECO:0000313" key="1">
    <source>
        <dbReference type="EMBL" id="KAJ8105645.1"/>
    </source>
</evidence>
<organism evidence="1 2">
    <name type="scientific">Boeremia exigua</name>
    <dbReference type="NCBI Taxonomy" id="749465"/>
    <lineage>
        <taxon>Eukaryota</taxon>
        <taxon>Fungi</taxon>
        <taxon>Dikarya</taxon>
        <taxon>Ascomycota</taxon>
        <taxon>Pezizomycotina</taxon>
        <taxon>Dothideomycetes</taxon>
        <taxon>Pleosporomycetidae</taxon>
        <taxon>Pleosporales</taxon>
        <taxon>Pleosporineae</taxon>
        <taxon>Didymellaceae</taxon>
        <taxon>Boeremia</taxon>
    </lineage>
</organism>
<evidence type="ECO:0000313" key="2">
    <source>
        <dbReference type="Proteomes" id="UP001153331"/>
    </source>
</evidence>
<reference evidence="1" key="1">
    <citation type="submission" date="2022-11" db="EMBL/GenBank/DDBJ databases">
        <title>Genome Sequence of Boeremia exigua.</title>
        <authorList>
            <person name="Buettner E."/>
        </authorList>
    </citation>
    <scope>NUCLEOTIDE SEQUENCE</scope>
    <source>
        <strain evidence="1">CU02</strain>
    </source>
</reference>
<dbReference type="Proteomes" id="UP001153331">
    <property type="component" value="Unassembled WGS sequence"/>
</dbReference>
<proteinExistence type="predicted"/>
<sequence length="395" mass="45171">MASVFNTVSTFLGRRGSTASVGETVSGFFGRRGSTASIGESAVRALPGNWYTSEEMYQLERRAIFSRRWLLLTHKSRFAQPGDWLRYSCAGYDFVLIKDSQDEIRAFHNVCRHCTGYIVETGQGNTNKLTCKRDGCSYSLKGELAAGPEDLGQGHNGLYSIHVRYDANGYVWINMDSKDEPEVSWDSQFESVDKQERFKDYNFADYVFNHTWQMEGDFNWKLLADNYNECYHSRTTHPGIKNIADLEAYSVSTVADHIQHDVKATVEQMENGAQTASTFFFPNVSMTVTLPLMFMQKFMPSGPGASIMYYEVWRNKHASDEEFESVNSNFKKIMTEDKALCERAQRNMNSGVFVNGEMHPRLESGPLYFQNRCRETVMEHFEREKAAGFQIWPAT</sequence>
<name>A0ACC2HRZ4_9PLEO</name>
<keyword evidence="2" id="KW-1185">Reference proteome</keyword>
<protein>
    <submittedName>
        <fullName evidence="1">Uncharacterized protein</fullName>
    </submittedName>
</protein>
<accession>A0ACC2HRZ4</accession>
<dbReference type="EMBL" id="JAPHNI010001420">
    <property type="protein sequence ID" value="KAJ8105645.1"/>
    <property type="molecule type" value="Genomic_DNA"/>
</dbReference>
<gene>
    <name evidence="1" type="ORF">OPT61_g10051</name>
</gene>
<comment type="caution">
    <text evidence="1">The sequence shown here is derived from an EMBL/GenBank/DDBJ whole genome shotgun (WGS) entry which is preliminary data.</text>
</comment>